<dbReference type="SUPFAM" id="SSF53335">
    <property type="entry name" value="S-adenosyl-L-methionine-dependent methyltransferases"/>
    <property type="match status" value="1"/>
</dbReference>
<dbReference type="PANTHER" id="PTHR18895">
    <property type="entry name" value="HEMK METHYLTRANSFERASE"/>
    <property type="match status" value="1"/>
</dbReference>
<dbReference type="PANTHER" id="PTHR18895:SF74">
    <property type="entry name" value="MTRF1L RELEASE FACTOR GLUTAMINE METHYLTRANSFERASE"/>
    <property type="match status" value="1"/>
</dbReference>
<dbReference type="EMBL" id="PDJG01000001">
    <property type="protein sequence ID" value="PFG32747.1"/>
    <property type="molecule type" value="Genomic_DNA"/>
</dbReference>
<evidence type="ECO:0000313" key="3">
    <source>
        <dbReference type="Proteomes" id="UP000225548"/>
    </source>
</evidence>
<keyword evidence="2" id="KW-0489">Methyltransferase</keyword>
<reference evidence="2 3" key="1">
    <citation type="submission" date="2017-10" db="EMBL/GenBank/DDBJ databases">
        <title>Sequencing the genomes of 1000 actinobacteria strains.</title>
        <authorList>
            <person name="Klenk H.-P."/>
        </authorList>
    </citation>
    <scope>NUCLEOTIDE SEQUENCE [LARGE SCALE GENOMIC DNA]</scope>
    <source>
        <strain evidence="2 3">DSM 18966</strain>
    </source>
</reference>
<keyword evidence="3" id="KW-1185">Reference proteome</keyword>
<dbReference type="GO" id="GO:0032259">
    <property type="term" value="P:methylation"/>
    <property type="evidence" value="ECO:0007669"/>
    <property type="project" value="UniProtKB-KW"/>
</dbReference>
<evidence type="ECO:0000313" key="2">
    <source>
        <dbReference type="EMBL" id="PFG32747.1"/>
    </source>
</evidence>
<organism evidence="2 3">
    <name type="scientific">Sanguibacter antarcticus</name>
    <dbReference type="NCBI Taxonomy" id="372484"/>
    <lineage>
        <taxon>Bacteria</taxon>
        <taxon>Bacillati</taxon>
        <taxon>Actinomycetota</taxon>
        <taxon>Actinomycetes</taxon>
        <taxon>Micrococcales</taxon>
        <taxon>Sanguibacteraceae</taxon>
        <taxon>Sanguibacter</taxon>
    </lineage>
</organism>
<dbReference type="AlphaFoldDB" id="A0A2A9E118"/>
<dbReference type="PROSITE" id="PS00092">
    <property type="entry name" value="N6_MTASE"/>
    <property type="match status" value="1"/>
</dbReference>
<dbReference type="InterPro" id="IPR007848">
    <property type="entry name" value="Small_mtfrase_dom"/>
</dbReference>
<dbReference type="InterPro" id="IPR050320">
    <property type="entry name" value="N5-glutamine_MTase"/>
</dbReference>
<protein>
    <submittedName>
        <fullName evidence="2">Methylase of polypeptide subunit release factors</fullName>
    </submittedName>
</protein>
<gene>
    <name evidence="2" type="ORF">ATL42_0595</name>
</gene>
<dbReference type="InterPro" id="IPR002052">
    <property type="entry name" value="DNA_methylase_N6_adenine_CS"/>
</dbReference>
<dbReference type="Gene3D" id="3.40.50.150">
    <property type="entry name" value="Vaccinia Virus protein VP39"/>
    <property type="match status" value="1"/>
</dbReference>
<sequence>MPVLVVSSRWHPMTGLPFPTDGATPAVGLSDVTWEVLGIEHAAPWRSEGQPAPRRTVVGDDRLTAAAALRLVSAETAILWQGDFQNARQLLRALARRIDGARARAGEPAAESAESLASAFHRHRRERSRRAHLLGLLVVLVDPDGSVSLRRAPDLRAAYLEAFDQEVVPVVRSLQELLGAVGAHEWRTKGVDVPALGGTIHPHYGVFSPVRGEYLDLVAEAPLPVGTTAIDVGTGTGVIAAILARRGVTAVVGTDQSPRAVACAQDNLARLGLADRVDVVEADLFPPTRASLVVCNPPWLPAEVSSTLDAAVYDPGSQMLRGFLDGVTEHLEPGGEVWLVISDLAEHLGLRTRDELLTMIAEAGLVVAGRLDTRPRHKRSTDAADALHAARSAEVTSLWRLRAAEDQDLATPSLGEADDSSPSSARTLHAFLPGAGVEVMGASDDVVHGGPTGRPLS</sequence>
<dbReference type="InterPro" id="IPR029063">
    <property type="entry name" value="SAM-dependent_MTases_sf"/>
</dbReference>
<feature type="domain" description="Methyltransferase small" evidence="1">
    <location>
        <begin position="224"/>
        <end position="343"/>
    </location>
</feature>
<dbReference type="Proteomes" id="UP000225548">
    <property type="component" value="Unassembled WGS sequence"/>
</dbReference>
<dbReference type="GO" id="GO:0003676">
    <property type="term" value="F:nucleic acid binding"/>
    <property type="evidence" value="ECO:0007669"/>
    <property type="project" value="InterPro"/>
</dbReference>
<comment type="caution">
    <text evidence="2">The sequence shown here is derived from an EMBL/GenBank/DDBJ whole genome shotgun (WGS) entry which is preliminary data.</text>
</comment>
<dbReference type="GO" id="GO:0036009">
    <property type="term" value="F:protein-glutamine N-methyltransferase activity"/>
    <property type="evidence" value="ECO:0007669"/>
    <property type="project" value="TreeGrafter"/>
</dbReference>
<keyword evidence="2" id="KW-0808">Transferase</keyword>
<proteinExistence type="predicted"/>
<dbReference type="RefSeq" id="WP_245862050.1">
    <property type="nucleotide sequence ID" value="NZ_PDJG01000001.1"/>
</dbReference>
<accession>A0A2A9E118</accession>
<dbReference type="Pfam" id="PF05175">
    <property type="entry name" value="MTS"/>
    <property type="match status" value="1"/>
</dbReference>
<name>A0A2A9E118_9MICO</name>
<dbReference type="CDD" id="cd02440">
    <property type="entry name" value="AdoMet_MTases"/>
    <property type="match status" value="1"/>
</dbReference>
<evidence type="ECO:0000259" key="1">
    <source>
        <dbReference type="Pfam" id="PF05175"/>
    </source>
</evidence>